<dbReference type="KEGG" id="orn:DV701_11865"/>
<reference evidence="1 2" key="1">
    <citation type="submission" date="2018-07" db="EMBL/GenBank/DDBJ databases">
        <title>Complete genome sequencing of Ornithinimicrobium sp. AMA3305.</title>
        <authorList>
            <person name="Bae J.-W."/>
        </authorList>
    </citation>
    <scope>NUCLEOTIDE SEQUENCE [LARGE SCALE GENOMIC DNA]</scope>
    <source>
        <strain evidence="1 2">AMA3305</strain>
    </source>
</reference>
<proteinExistence type="predicted"/>
<evidence type="ECO:0000313" key="1">
    <source>
        <dbReference type="EMBL" id="AXH96721.1"/>
    </source>
</evidence>
<dbReference type="Proteomes" id="UP000253790">
    <property type="component" value="Chromosome"/>
</dbReference>
<accession>A0A345NNW3</accession>
<name>A0A345NNW3_9MICO</name>
<evidence type="ECO:0000313" key="2">
    <source>
        <dbReference type="Proteomes" id="UP000253790"/>
    </source>
</evidence>
<dbReference type="EMBL" id="CP031229">
    <property type="protein sequence ID" value="AXH96721.1"/>
    <property type="molecule type" value="Genomic_DNA"/>
</dbReference>
<dbReference type="AlphaFoldDB" id="A0A345NNW3"/>
<protein>
    <submittedName>
        <fullName evidence="1">Uncharacterized protein</fullName>
    </submittedName>
</protein>
<organism evidence="1 2">
    <name type="scientific">Ornithinimicrobium avium</name>
    <dbReference type="NCBI Taxonomy" id="2283195"/>
    <lineage>
        <taxon>Bacteria</taxon>
        <taxon>Bacillati</taxon>
        <taxon>Actinomycetota</taxon>
        <taxon>Actinomycetes</taxon>
        <taxon>Micrococcales</taxon>
        <taxon>Ornithinimicrobiaceae</taxon>
        <taxon>Ornithinimicrobium</taxon>
    </lineage>
</organism>
<gene>
    <name evidence="1" type="ORF">DV701_11865</name>
</gene>
<sequence length="125" mass="12674">MALVTRSGHPAPADVTSPLASALEGGRGAYGLVQLGRPDLVGRILGARLLVQAVGTALAADRLHRHARGGLHALGGAVDVLHGTSMLGLALVCRRRRGWALRQAAGAAVLAAGELALAVSCSRHP</sequence>
<keyword evidence="2" id="KW-1185">Reference proteome</keyword>